<accession>A0A3B4H4S4</accession>
<sequence>MQTIYCFFITDPPLYCFFIIDPTLASKLLSTLQRFGSMSGYIINPQKSEFIPINAAAKNIPSNLIPFKVNNKTFKFLGIWISSCYKDLYKTNYLPMLESLITRNLEKHKSKFRLMDTWVFWCKRASILR</sequence>
<evidence type="ECO:0008006" key="2">
    <source>
        <dbReference type="Google" id="ProtNLM"/>
    </source>
</evidence>
<proteinExistence type="predicted"/>
<dbReference type="STRING" id="303518.ENSPNYP00000030767"/>
<dbReference type="Ensembl" id="ENSPNYT00000031514.1">
    <property type="protein sequence ID" value="ENSPNYP00000030767.1"/>
    <property type="gene ID" value="ENSPNYG00000023191.1"/>
</dbReference>
<evidence type="ECO:0000313" key="1">
    <source>
        <dbReference type="Ensembl" id="ENSPNYP00000030767.1"/>
    </source>
</evidence>
<organism evidence="1">
    <name type="scientific">Pundamilia nyererei</name>
    <dbReference type="NCBI Taxonomy" id="303518"/>
    <lineage>
        <taxon>Eukaryota</taxon>
        <taxon>Metazoa</taxon>
        <taxon>Chordata</taxon>
        <taxon>Craniata</taxon>
        <taxon>Vertebrata</taxon>
        <taxon>Euteleostomi</taxon>
        <taxon>Actinopterygii</taxon>
        <taxon>Neopterygii</taxon>
        <taxon>Teleostei</taxon>
        <taxon>Neoteleostei</taxon>
        <taxon>Acanthomorphata</taxon>
        <taxon>Ovalentaria</taxon>
        <taxon>Cichlomorphae</taxon>
        <taxon>Cichliformes</taxon>
        <taxon>Cichlidae</taxon>
        <taxon>African cichlids</taxon>
        <taxon>Pseudocrenilabrinae</taxon>
        <taxon>Haplochromini</taxon>
        <taxon>Pundamilia</taxon>
    </lineage>
</organism>
<name>A0A3B4H4S4_9CICH</name>
<protein>
    <recommendedName>
        <fullName evidence="2">Reverse transcriptase domain-containing protein</fullName>
    </recommendedName>
</protein>
<dbReference type="AlphaFoldDB" id="A0A3B4H4S4"/>
<reference evidence="1" key="1">
    <citation type="submission" date="2023-09" db="UniProtKB">
        <authorList>
            <consortium name="Ensembl"/>
        </authorList>
    </citation>
    <scope>IDENTIFICATION</scope>
</reference>